<sequence>MDELRYYPTKGGLVVGKSKRVEHPNLEKMPDYRLEQDLDFLPILQLKQTSRKGIQDESSSVGSQASTVLTHCKVMQIFLISSGGTIDEAVIPDEDQDSEDEDPLQEPEIDDDEEINITGQIQATLASTLEFKEFVEITHNIGGDHEFSENKEFVEKLFIGQQWLSKVQCMDYLKDLTLDMKYCMVQKKNKEKIQSYKCKDETYEWFLYCSRLSDGQTFECKKGSSTTTAATNTI</sequence>
<keyword evidence="2" id="KW-1185">Reference proteome</keyword>
<organism evidence="1 2">
    <name type="scientific">Papaver nudicaule</name>
    <name type="common">Iceland poppy</name>
    <dbReference type="NCBI Taxonomy" id="74823"/>
    <lineage>
        <taxon>Eukaryota</taxon>
        <taxon>Viridiplantae</taxon>
        <taxon>Streptophyta</taxon>
        <taxon>Embryophyta</taxon>
        <taxon>Tracheophyta</taxon>
        <taxon>Spermatophyta</taxon>
        <taxon>Magnoliopsida</taxon>
        <taxon>Ranunculales</taxon>
        <taxon>Papaveraceae</taxon>
        <taxon>Papaveroideae</taxon>
        <taxon>Papaver</taxon>
    </lineage>
</organism>
<reference evidence="1" key="1">
    <citation type="submission" date="2022-03" db="EMBL/GenBank/DDBJ databases">
        <title>A functionally conserved STORR gene fusion in Papaver species that diverged 16.8 million years ago.</title>
        <authorList>
            <person name="Catania T."/>
        </authorList>
    </citation>
    <scope>NUCLEOTIDE SEQUENCE</scope>
    <source>
        <strain evidence="1">S-191538</strain>
    </source>
</reference>
<protein>
    <submittedName>
        <fullName evidence="1">Uncharacterized protein</fullName>
    </submittedName>
</protein>
<comment type="caution">
    <text evidence="1">The sequence shown here is derived from an EMBL/GenBank/DDBJ whole genome shotgun (WGS) entry which is preliminary data.</text>
</comment>
<dbReference type="EMBL" id="JAJJMA010174695">
    <property type="protein sequence ID" value="MCL7037046.1"/>
    <property type="molecule type" value="Genomic_DNA"/>
</dbReference>
<evidence type="ECO:0000313" key="2">
    <source>
        <dbReference type="Proteomes" id="UP001177140"/>
    </source>
</evidence>
<dbReference type="Proteomes" id="UP001177140">
    <property type="component" value="Unassembled WGS sequence"/>
</dbReference>
<dbReference type="AlphaFoldDB" id="A0AA41SKJ0"/>
<accession>A0AA41SKJ0</accession>
<gene>
    <name evidence="1" type="ORF">MKW94_001213</name>
</gene>
<name>A0AA41SKJ0_PAPNU</name>
<evidence type="ECO:0000313" key="1">
    <source>
        <dbReference type="EMBL" id="MCL7037046.1"/>
    </source>
</evidence>
<proteinExistence type="predicted"/>
<feature type="non-terminal residue" evidence="1">
    <location>
        <position position="234"/>
    </location>
</feature>